<comment type="caution">
    <text evidence="1">The sequence shown here is derived from an EMBL/GenBank/DDBJ whole genome shotgun (WGS) entry which is preliminary data.</text>
</comment>
<evidence type="ECO:0000313" key="2">
    <source>
        <dbReference type="Proteomes" id="UP000655208"/>
    </source>
</evidence>
<dbReference type="Proteomes" id="UP000655208">
    <property type="component" value="Unassembled WGS sequence"/>
</dbReference>
<evidence type="ECO:0000313" key="1">
    <source>
        <dbReference type="EMBL" id="GGM09467.1"/>
    </source>
</evidence>
<accession>A0A917T3D1</accession>
<dbReference type="EMBL" id="BMNA01000007">
    <property type="protein sequence ID" value="GGM09467.1"/>
    <property type="molecule type" value="Genomic_DNA"/>
</dbReference>
<gene>
    <name evidence="1" type="ORF">GCM10011594_31630</name>
</gene>
<keyword evidence="2" id="KW-1185">Reference proteome</keyword>
<name>A0A917T3D1_9ACTN</name>
<sequence length="320" mass="33881">MPATPTLPTTTTAARTTVAGRLGGISWHLSSLRTADNRPASTAYPDVTIEFTDTYLALGTGCGGRLYSYRTDSPPSALQLGPLIDSLARGCPPSTQGHDPDALDVAFDAAPIHYQRTATTLTLTTTTAHMTFKNTGLARLARYWPQLAPPSGAAAANPAQWPAAVVNGIYFQHPPTWRLYPYVVAGSLSTVVGYLSTDPLHQPCTTIKVPDGIETDCAQPLTRLTADGVLIILGGADGPASRKPPLHPNSTVAGRPASITETAAQDDCQVVGAQRQIHVLVPGDRTGRFYPIQLTACFAGPVTAPAETTFRRLIPTIAYR</sequence>
<reference evidence="1" key="1">
    <citation type="journal article" date="2014" name="Int. J. Syst. Evol. Microbiol.">
        <title>Complete genome sequence of Corynebacterium casei LMG S-19264T (=DSM 44701T), isolated from a smear-ripened cheese.</title>
        <authorList>
            <consortium name="US DOE Joint Genome Institute (JGI-PGF)"/>
            <person name="Walter F."/>
            <person name="Albersmeier A."/>
            <person name="Kalinowski J."/>
            <person name="Ruckert C."/>
        </authorList>
    </citation>
    <scope>NUCLEOTIDE SEQUENCE</scope>
    <source>
        <strain evidence="1">CGMCC 4.7308</strain>
    </source>
</reference>
<protein>
    <submittedName>
        <fullName evidence="1">Uncharacterized protein</fullName>
    </submittedName>
</protein>
<proteinExistence type="predicted"/>
<reference evidence="1" key="2">
    <citation type="submission" date="2020-09" db="EMBL/GenBank/DDBJ databases">
        <authorList>
            <person name="Sun Q."/>
            <person name="Zhou Y."/>
        </authorList>
    </citation>
    <scope>NUCLEOTIDE SEQUENCE</scope>
    <source>
        <strain evidence="1">CGMCC 4.7308</strain>
    </source>
</reference>
<dbReference type="AlphaFoldDB" id="A0A917T3D1"/>
<organism evidence="1 2">
    <name type="scientific">Nakamurella endophytica</name>
    <dbReference type="NCBI Taxonomy" id="1748367"/>
    <lineage>
        <taxon>Bacteria</taxon>
        <taxon>Bacillati</taxon>
        <taxon>Actinomycetota</taxon>
        <taxon>Actinomycetes</taxon>
        <taxon>Nakamurellales</taxon>
        <taxon>Nakamurellaceae</taxon>
        <taxon>Nakamurella</taxon>
    </lineage>
</organism>